<organism evidence="1 2">
    <name type="scientific">Pleurodeles waltl</name>
    <name type="common">Iberian ribbed newt</name>
    <dbReference type="NCBI Taxonomy" id="8319"/>
    <lineage>
        <taxon>Eukaryota</taxon>
        <taxon>Metazoa</taxon>
        <taxon>Chordata</taxon>
        <taxon>Craniata</taxon>
        <taxon>Vertebrata</taxon>
        <taxon>Euteleostomi</taxon>
        <taxon>Amphibia</taxon>
        <taxon>Batrachia</taxon>
        <taxon>Caudata</taxon>
        <taxon>Salamandroidea</taxon>
        <taxon>Salamandridae</taxon>
        <taxon>Pleurodelinae</taxon>
        <taxon>Pleurodeles</taxon>
    </lineage>
</organism>
<accession>A0AAV7TMZ2</accession>
<dbReference type="EMBL" id="JANPWB010000006">
    <property type="protein sequence ID" value="KAJ1177584.1"/>
    <property type="molecule type" value="Genomic_DNA"/>
</dbReference>
<protein>
    <submittedName>
        <fullName evidence="1">Uncharacterized protein</fullName>
    </submittedName>
</protein>
<comment type="caution">
    <text evidence="1">The sequence shown here is derived from an EMBL/GenBank/DDBJ whole genome shotgun (WGS) entry which is preliminary data.</text>
</comment>
<dbReference type="Proteomes" id="UP001066276">
    <property type="component" value="Chromosome 3_2"/>
</dbReference>
<keyword evidence="2" id="KW-1185">Reference proteome</keyword>
<name>A0AAV7TMZ2_PLEWA</name>
<reference evidence="1" key="1">
    <citation type="journal article" date="2022" name="bioRxiv">
        <title>Sequencing and chromosome-scale assembly of the giantPleurodeles waltlgenome.</title>
        <authorList>
            <person name="Brown T."/>
            <person name="Elewa A."/>
            <person name="Iarovenko S."/>
            <person name="Subramanian E."/>
            <person name="Araus A.J."/>
            <person name="Petzold A."/>
            <person name="Susuki M."/>
            <person name="Suzuki K.-i.T."/>
            <person name="Hayashi T."/>
            <person name="Toyoda A."/>
            <person name="Oliveira C."/>
            <person name="Osipova E."/>
            <person name="Leigh N.D."/>
            <person name="Simon A."/>
            <person name="Yun M.H."/>
        </authorList>
    </citation>
    <scope>NUCLEOTIDE SEQUENCE</scope>
    <source>
        <strain evidence="1">20211129_DDA</strain>
        <tissue evidence="1">Liver</tissue>
    </source>
</reference>
<sequence length="85" mass="9580">MKRVWGLRAPRVLYEWSNCSEIETGLTLSSCGKQVLAFGEPLQGQSFFMSQIVVMSMRSGPKFVLKLEKFGAHRFVKDVNAVIGR</sequence>
<evidence type="ECO:0000313" key="1">
    <source>
        <dbReference type="EMBL" id="KAJ1177584.1"/>
    </source>
</evidence>
<proteinExistence type="predicted"/>
<evidence type="ECO:0000313" key="2">
    <source>
        <dbReference type="Proteomes" id="UP001066276"/>
    </source>
</evidence>
<dbReference type="AlphaFoldDB" id="A0AAV7TMZ2"/>
<gene>
    <name evidence="1" type="ORF">NDU88_002837</name>
</gene>